<proteinExistence type="predicted"/>
<protein>
    <submittedName>
        <fullName evidence="2">Apyrase</fullName>
    </submittedName>
</protein>
<sequence>MLKILFILAFSEQIFAAVLRSYSSNGNFNIFLTAPIINNTRTKIEVKTVRPYNASRLYTSYHLSDGSTIIPLVTISDMDINSRDLLHESTWISTSLRGYVFFNTRNNIYKIVWLAQHNYTYELGYQNRGMELSDLKVFDGNLLSPGDKTGVIYKLRNNYVVPWVINADGDGEHSKPFKAEWMTIKNEELYVGGYGKEFTDQRGNFMDNNPMYIKIISRFGEIRSESWVERLTRLRSSIGIEFPNYIIHESCQWSDIHRKWFFLPRKVAFEPFDNRTEGMRGSNYLITADENFLKFDHVFVGKKHITRGFSAFQFLPETNDTLIVALKSEEVDGLSLATYSMIFGIDGTVYMDETKLPGNFKMEGLEFVDWNG</sequence>
<dbReference type="WBParaSite" id="PS1159_v2.g12783.t1">
    <property type="protein sequence ID" value="PS1159_v2.g12783.t1"/>
    <property type="gene ID" value="PS1159_v2.g12783"/>
</dbReference>
<organism evidence="1 2">
    <name type="scientific">Panagrolaimus sp. PS1159</name>
    <dbReference type="NCBI Taxonomy" id="55785"/>
    <lineage>
        <taxon>Eukaryota</taxon>
        <taxon>Metazoa</taxon>
        <taxon>Ecdysozoa</taxon>
        <taxon>Nematoda</taxon>
        <taxon>Chromadorea</taxon>
        <taxon>Rhabditida</taxon>
        <taxon>Tylenchina</taxon>
        <taxon>Panagrolaimomorpha</taxon>
        <taxon>Panagrolaimoidea</taxon>
        <taxon>Panagrolaimidae</taxon>
        <taxon>Panagrolaimus</taxon>
    </lineage>
</organism>
<dbReference type="Proteomes" id="UP000887580">
    <property type="component" value="Unplaced"/>
</dbReference>
<name>A0AC35F172_9BILA</name>
<evidence type="ECO:0000313" key="2">
    <source>
        <dbReference type="WBParaSite" id="PS1159_v2.g12783.t1"/>
    </source>
</evidence>
<evidence type="ECO:0000313" key="1">
    <source>
        <dbReference type="Proteomes" id="UP000887580"/>
    </source>
</evidence>
<accession>A0AC35F172</accession>
<reference evidence="2" key="1">
    <citation type="submission" date="2022-11" db="UniProtKB">
        <authorList>
            <consortium name="WormBaseParasite"/>
        </authorList>
    </citation>
    <scope>IDENTIFICATION</scope>
</reference>